<comment type="caution">
    <text evidence="3">The sequence shown here is derived from an EMBL/GenBank/DDBJ whole genome shotgun (WGS) entry which is preliminary data.</text>
</comment>
<evidence type="ECO:0000313" key="4">
    <source>
        <dbReference type="Proteomes" id="UP000789595"/>
    </source>
</evidence>
<evidence type="ECO:0000259" key="2">
    <source>
        <dbReference type="Pfam" id="PF14240"/>
    </source>
</evidence>
<keyword evidence="4" id="KW-1185">Reference proteome</keyword>
<gene>
    <name evidence="3" type="ORF">PECAL_2P01570</name>
</gene>
<proteinExistence type="predicted"/>
<sequence>MGCRTTKLLGVVAPMILAQPGGNGGMGGGGGNPHFECPDAGGFAGDSDYIGAGLKPIPVRGNVGCVDAGPLATRPTVENRRGGTRPATNIYGPMEAGFTSENHECLGNVVVPAGMDTRLAEAMLHAIDGCEDREILDFCGGHATPYHYHEKMSCLYEDDATTGHSTRIGTALDGHGLYGKHVDGGVEPDDLDACGGRVGVTPDSGGEPVYYYTLTDAPPFTMGCFGDASTYPVTVDQCRSLYDACQDEPVVIETVHGSGPFTLECPCWDSRGSNVEGHGTPCFLASEGNCTGALSTSAAMRGGAGRVVGRAMVGCLAAAAVLFV</sequence>
<dbReference type="EMBL" id="CAKKNE010000002">
    <property type="protein sequence ID" value="CAH0367148.1"/>
    <property type="molecule type" value="Genomic_DNA"/>
</dbReference>
<dbReference type="Proteomes" id="UP000789595">
    <property type="component" value="Unassembled WGS sequence"/>
</dbReference>
<name>A0A8J2S7V4_9STRA</name>
<accession>A0A8J2S7V4</accession>
<evidence type="ECO:0000256" key="1">
    <source>
        <dbReference type="SAM" id="SignalP"/>
    </source>
</evidence>
<dbReference type="InterPro" id="IPR025924">
    <property type="entry name" value="YHYH_dom"/>
</dbReference>
<protein>
    <recommendedName>
        <fullName evidence="2">YHYH domain-containing protein</fullName>
    </recommendedName>
</protein>
<dbReference type="AlphaFoldDB" id="A0A8J2S7V4"/>
<reference evidence="3" key="1">
    <citation type="submission" date="2021-11" db="EMBL/GenBank/DDBJ databases">
        <authorList>
            <consortium name="Genoscope - CEA"/>
            <person name="William W."/>
        </authorList>
    </citation>
    <scope>NUCLEOTIDE SEQUENCE</scope>
</reference>
<feature type="chain" id="PRO_5035199934" description="YHYH domain-containing protein" evidence="1">
    <location>
        <begin position="19"/>
        <end position="324"/>
    </location>
</feature>
<keyword evidence="1" id="KW-0732">Signal</keyword>
<organism evidence="3 4">
    <name type="scientific">Pelagomonas calceolata</name>
    <dbReference type="NCBI Taxonomy" id="35677"/>
    <lineage>
        <taxon>Eukaryota</taxon>
        <taxon>Sar</taxon>
        <taxon>Stramenopiles</taxon>
        <taxon>Ochrophyta</taxon>
        <taxon>Pelagophyceae</taxon>
        <taxon>Pelagomonadales</taxon>
        <taxon>Pelagomonadaceae</taxon>
        <taxon>Pelagomonas</taxon>
    </lineage>
</organism>
<feature type="domain" description="YHYH" evidence="2">
    <location>
        <begin position="133"/>
        <end position="181"/>
    </location>
</feature>
<evidence type="ECO:0000313" key="3">
    <source>
        <dbReference type="EMBL" id="CAH0367148.1"/>
    </source>
</evidence>
<dbReference type="OrthoDB" id="197925at2759"/>
<dbReference type="Pfam" id="PF14240">
    <property type="entry name" value="YHYH"/>
    <property type="match status" value="1"/>
</dbReference>
<feature type="signal peptide" evidence="1">
    <location>
        <begin position="1"/>
        <end position="18"/>
    </location>
</feature>